<dbReference type="InterPro" id="IPR011051">
    <property type="entry name" value="RmlC_Cupin_sf"/>
</dbReference>
<dbReference type="SUPFAM" id="SSF51182">
    <property type="entry name" value="RmlC-like cupins"/>
    <property type="match status" value="1"/>
</dbReference>
<sequence length="279" mass="31110">MSDLIVSGHPTPDPQGQVLSITPESAGWTYVGFSVYSLKEGQTLRQVTGNNEVCVVFLGGHGKVATAKKMWQRVGHRLHVFEKTPPFAVYVPNEDFFEITALTPLDIAICQAPGFGTHEARLISPAHIGVETRGYGNLERQIHHILPESEAADSLLVVEVFTPGGHWSSYPPHKHDEDNLPHESFLEETYYYKVEPAQGFAMQRVYTDDESLNELLVVKDGEAVLVPKGYHPVCAPPGYEVYYLNVMAGPHRTWKFRNDPAHAWVMAPPSKSCDEKDCQ</sequence>
<dbReference type="OrthoDB" id="9799936at2"/>
<dbReference type="STRING" id="1469647.BC351_07720"/>
<evidence type="ECO:0000256" key="1">
    <source>
        <dbReference type="ARBA" id="ARBA00023235"/>
    </source>
</evidence>
<accession>A0A1V4HCI6</accession>
<dbReference type="GO" id="GO:0019310">
    <property type="term" value="P:inositol catabolic process"/>
    <property type="evidence" value="ECO:0007669"/>
    <property type="project" value="UniProtKB-UniRule"/>
</dbReference>
<dbReference type="PIRSF" id="PIRSF036628">
    <property type="entry name" value="IolB"/>
    <property type="match status" value="1"/>
</dbReference>
<dbReference type="EMBL" id="MBTG01000034">
    <property type="protein sequence ID" value="OPH50532.1"/>
    <property type="molecule type" value="Genomic_DNA"/>
</dbReference>
<dbReference type="InterPro" id="IPR021120">
    <property type="entry name" value="KduI/IolB_isomerase"/>
</dbReference>
<dbReference type="InterPro" id="IPR014710">
    <property type="entry name" value="RmlC-like_jellyroll"/>
</dbReference>
<organism evidence="3 4">
    <name type="scientific">Paenibacillus ferrarius</name>
    <dbReference type="NCBI Taxonomy" id="1469647"/>
    <lineage>
        <taxon>Bacteria</taxon>
        <taxon>Bacillati</taxon>
        <taxon>Bacillota</taxon>
        <taxon>Bacilli</taxon>
        <taxon>Bacillales</taxon>
        <taxon>Paenibacillaceae</taxon>
        <taxon>Paenibacillus</taxon>
    </lineage>
</organism>
<evidence type="ECO:0000256" key="2">
    <source>
        <dbReference type="NCBIfam" id="TIGR04378"/>
    </source>
</evidence>
<dbReference type="AlphaFoldDB" id="A0A1V4HCI6"/>
<dbReference type="GO" id="GO:0008880">
    <property type="term" value="F:glucuronate isomerase activity"/>
    <property type="evidence" value="ECO:0007669"/>
    <property type="project" value="InterPro"/>
</dbReference>
<evidence type="ECO:0000313" key="3">
    <source>
        <dbReference type="EMBL" id="OPH50532.1"/>
    </source>
</evidence>
<dbReference type="InterPro" id="IPR024203">
    <property type="entry name" value="Deoxy-glucuronate_isom_IolB"/>
</dbReference>
<dbReference type="Proteomes" id="UP000190626">
    <property type="component" value="Unassembled WGS sequence"/>
</dbReference>
<dbReference type="RefSeq" id="WP_079417722.1">
    <property type="nucleotide sequence ID" value="NZ_MBTG01000034.1"/>
</dbReference>
<comment type="caution">
    <text evidence="3">The sequence shown here is derived from an EMBL/GenBank/DDBJ whole genome shotgun (WGS) entry which is preliminary data.</text>
</comment>
<proteinExistence type="predicted"/>
<dbReference type="Gene3D" id="2.60.120.10">
    <property type="entry name" value="Jelly Rolls"/>
    <property type="match status" value="2"/>
</dbReference>
<keyword evidence="1 3" id="KW-0413">Isomerase</keyword>
<gene>
    <name evidence="3" type="ORF">BC351_07720</name>
</gene>
<name>A0A1V4HCI6_9BACL</name>
<keyword evidence="4" id="KW-1185">Reference proteome</keyword>
<dbReference type="PANTHER" id="PTHR39193:SF1">
    <property type="entry name" value="5-DEOXY-GLUCURONATE ISOMERASE"/>
    <property type="match status" value="1"/>
</dbReference>
<dbReference type="EC" id="5.3.1.30" evidence="2"/>
<protein>
    <recommendedName>
        <fullName evidence="2">5-deoxy-glucuronate isomerase</fullName>
        <ecNumber evidence="2">5.3.1.30</ecNumber>
    </recommendedName>
</protein>
<dbReference type="PANTHER" id="PTHR39193">
    <property type="entry name" value="5-DEOXY-GLUCURONATE ISOMERASE"/>
    <property type="match status" value="1"/>
</dbReference>
<dbReference type="GO" id="GO:0102482">
    <property type="term" value="F:5-deoxy-D-glucuronate isomerase activity"/>
    <property type="evidence" value="ECO:0007669"/>
    <property type="project" value="UniProtKB-EC"/>
</dbReference>
<reference evidence="4" key="1">
    <citation type="submission" date="2016-07" db="EMBL/GenBank/DDBJ databases">
        <authorList>
            <person name="Florea S."/>
            <person name="Webb J.S."/>
            <person name="Jaromczyk J."/>
            <person name="Schardl C.L."/>
        </authorList>
    </citation>
    <scope>NUCLEOTIDE SEQUENCE [LARGE SCALE GENOMIC DNA]</scope>
    <source>
        <strain evidence="4">CY1</strain>
    </source>
</reference>
<evidence type="ECO:0000313" key="4">
    <source>
        <dbReference type="Proteomes" id="UP000190626"/>
    </source>
</evidence>
<dbReference type="NCBIfam" id="TIGR04378">
    <property type="entry name" value="myo_inos_iolB"/>
    <property type="match status" value="1"/>
</dbReference>
<dbReference type="Pfam" id="PF04962">
    <property type="entry name" value="KduI"/>
    <property type="match status" value="1"/>
</dbReference>